<keyword evidence="2" id="KW-0812">Transmembrane</keyword>
<feature type="region of interest" description="Disordered" evidence="1">
    <location>
        <begin position="65"/>
        <end position="105"/>
    </location>
</feature>
<feature type="transmembrane region" description="Helical" evidence="2">
    <location>
        <begin position="112"/>
        <end position="132"/>
    </location>
</feature>
<organism evidence="3 4">
    <name type="scientific">candidate division WWE3 bacterium CG10_big_fil_rev_8_21_14_0_10_32_10</name>
    <dbReference type="NCBI Taxonomy" id="1975090"/>
    <lineage>
        <taxon>Bacteria</taxon>
        <taxon>Katanobacteria</taxon>
    </lineage>
</organism>
<comment type="caution">
    <text evidence="3">The sequence shown here is derived from an EMBL/GenBank/DDBJ whole genome shotgun (WGS) entry which is preliminary data.</text>
</comment>
<evidence type="ECO:0008006" key="5">
    <source>
        <dbReference type="Google" id="ProtNLM"/>
    </source>
</evidence>
<gene>
    <name evidence="3" type="ORF">COV24_00055</name>
</gene>
<dbReference type="Proteomes" id="UP000230214">
    <property type="component" value="Unassembled WGS sequence"/>
</dbReference>
<name>A0A2H0RBN2_UNCKA</name>
<evidence type="ECO:0000256" key="1">
    <source>
        <dbReference type="SAM" id="MobiDB-lite"/>
    </source>
</evidence>
<evidence type="ECO:0000313" key="4">
    <source>
        <dbReference type="Proteomes" id="UP000230214"/>
    </source>
</evidence>
<keyword evidence="2" id="KW-0472">Membrane</keyword>
<sequence>MSGESTNNNLIPNSNITFGGSGSSRTVSLVPKNDQNGHATITIYVSDGTLSSSKSFSYDVRSGDADIVDNTNTNDDSSTPTPTPTPTATIGAVGGGGTPLTSGSGTVPETGYTNYSVLAFFALTFILGSVFIRRKLYK</sequence>
<evidence type="ECO:0000256" key="2">
    <source>
        <dbReference type="SAM" id="Phobius"/>
    </source>
</evidence>
<dbReference type="EMBL" id="PCXU01000001">
    <property type="protein sequence ID" value="PIR43939.1"/>
    <property type="molecule type" value="Genomic_DNA"/>
</dbReference>
<proteinExistence type="predicted"/>
<dbReference type="AlphaFoldDB" id="A0A2H0RBN2"/>
<feature type="region of interest" description="Disordered" evidence="1">
    <location>
        <begin position="1"/>
        <end position="33"/>
    </location>
</feature>
<keyword evidence="2" id="KW-1133">Transmembrane helix</keyword>
<feature type="compositionally biased region" description="Low complexity" evidence="1">
    <location>
        <begin position="68"/>
        <end position="91"/>
    </location>
</feature>
<accession>A0A2H0RBN2</accession>
<protein>
    <recommendedName>
        <fullName evidence="5">Gram-positive cocci surface proteins LPxTG domain-containing protein</fullName>
    </recommendedName>
</protein>
<reference evidence="3 4" key="1">
    <citation type="submission" date="2017-09" db="EMBL/GenBank/DDBJ databases">
        <title>Depth-based differentiation of microbial function through sediment-hosted aquifers and enrichment of novel symbionts in the deep terrestrial subsurface.</title>
        <authorList>
            <person name="Probst A.J."/>
            <person name="Ladd B."/>
            <person name="Jarett J.K."/>
            <person name="Geller-Mcgrath D.E."/>
            <person name="Sieber C.M."/>
            <person name="Emerson J.B."/>
            <person name="Anantharaman K."/>
            <person name="Thomas B.C."/>
            <person name="Malmstrom R."/>
            <person name="Stieglmeier M."/>
            <person name="Klingl A."/>
            <person name="Woyke T."/>
            <person name="Ryan C.M."/>
            <person name="Banfield J.F."/>
        </authorList>
    </citation>
    <scope>NUCLEOTIDE SEQUENCE [LARGE SCALE GENOMIC DNA]</scope>
    <source>
        <strain evidence="3">CG10_big_fil_rev_8_21_14_0_10_32_10</strain>
    </source>
</reference>
<evidence type="ECO:0000313" key="3">
    <source>
        <dbReference type="EMBL" id="PIR43939.1"/>
    </source>
</evidence>